<feature type="signal peptide" evidence="1">
    <location>
        <begin position="1"/>
        <end position="21"/>
    </location>
</feature>
<organism evidence="2 3">
    <name type="scientific">Papilio xuthus</name>
    <name type="common">Asian swallowtail butterfly</name>
    <dbReference type="NCBI Taxonomy" id="66420"/>
    <lineage>
        <taxon>Eukaryota</taxon>
        <taxon>Metazoa</taxon>
        <taxon>Ecdysozoa</taxon>
        <taxon>Arthropoda</taxon>
        <taxon>Hexapoda</taxon>
        <taxon>Insecta</taxon>
        <taxon>Pterygota</taxon>
        <taxon>Neoptera</taxon>
        <taxon>Endopterygota</taxon>
        <taxon>Lepidoptera</taxon>
        <taxon>Glossata</taxon>
        <taxon>Ditrysia</taxon>
        <taxon>Papilionoidea</taxon>
        <taxon>Papilionidae</taxon>
        <taxon>Papilioninae</taxon>
        <taxon>Papilio</taxon>
    </lineage>
</organism>
<dbReference type="Proteomes" id="UP000053268">
    <property type="component" value="Unassembled WGS sequence"/>
</dbReference>
<proteinExistence type="predicted"/>
<feature type="chain" id="PRO_5008263726" evidence="1">
    <location>
        <begin position="22"/>
        <end position="113"/>
    </location>
</feature>
<dbReference type="EMBL" id="KQ459591">
    <property type="protein sequence ID" value="KPI97028.1"/>
    <property type="molecule type" value="Genomic_DNA"/>
</dbReference>
<gene>
    <name evidence="2" type="ORF">RR46_05645</name>
</gene>
<protein>
    <submittedName>
        <fullName evidence="2">Uncharacterized protein</fullName>
    </submittedName>
</protein>
<evidence type="ECO:0000313" key="3">
    <source>
        <dbReference type="Proteomes" id="UP000053268"/>
    </source>
</evidence>
<name>A0A194PVK9_PAPXU</name>
<keyword evidence="3" id="KW-1185">Reference proteome</keyword>
<dbReference type="AlphaFoldDB" id="A0A194PVK9"/>
<accession>A0A194PVK9</accession>
<evidence type="ECO:0000313" key="2">
    <source>
        <dbReference type="EMBL" id="KPI97028.1"/>
    </source>
</evidence>
<sequence length="113" mass="12146">MAHIKALVFFALVALTADSLAQVPQIGPQKPQWGPQGYSQNDRINVEVVGKESKVLPSWTTCNPLGPKMSCNDCNTRVICKPSGGILKPCGPWKRYCNNGMCSAIPSPECSAV</sequence>
<keyword evidence="1" id="KW-0732">Signal</keyword>
<evidence type="ECO:0000256" key="1">
    <source>
        <dbReference type="SAM" id="SignalP"/>
    </source>
</evidence>
<reference evidence="2 3" key="1">
    <citation type="journal article" date="2015" name="Nat. Commun.">
        <title>Outbred genome sequencing and CRISPR/Cas9 gene editing in butterflies.</title>
        <authorList>
            <person name="Li X."/>
            <person name="Fan D."/>
            <person name="Zhang W."/>
            <person name="Liu G."/>
            <person name="Zhang L."/>
            <person name="Zhao L."/>
            <person name="Fang X."/>
            <person name="Chen L."/>
            <person name="Dong Y."/>
            <person name="Chen Y."/>
            <person name="Ding Y."/>
            <person name="Zhao R."/>
            <person name="Feng M."/>
            <person name="Zhu Y."/>
            <person name="Feng Y."/>
            <person name="Jiang X."/>
            <person name="Zhu D."/>
            <person name="Xiang H."/>
            <person name="Feng X."/>
            <person name="Li S."/>
            <person name="Wang J."/>
            <person name="Zhang G."/>
            <person name="Kronforst M.R."/>
            <person name="Wang W."/>
        </authorList>
    </citation>
    <scope>NUCLEOTIDE SEQUENCE [LARGE SCALE GENOMIC DNA]</scope>
    <source>
        <strain evidence="2">Ya'a_city_454_Px</strain>
        <tissue evidence="2">Whole body</tissue>
    </source>
</reference>